<dbReference type="InterPro" id="IPR012337">
    <property type="entry name" value="RNaseH-like_sf"/>
</dbReference>
<dbReference type="GeneID" id="115883169"/>
<dbReference type="PROSITE" id="PS50994">
    <property type="entry name" value="INTEGRASE"/>
    <property type="match status" value="1"/>
</dbReference>
<dbReference type="Proteomes" id="UP000504635">
    <property type="component" value="Unplaced"/>
</dbReference>
<dbReference type="AlphaFoldDB" id="A0A6J2Y0R8"/>
<dbReference type="RefSeq" id="XP_030757338.1">
    <property type="nucleotide sequence ID" value="XM_030901478.1"/>
</dbReference>
<dbReference type="Gene3D" id="3.30.420.10">
    <property type="entry name" value="Ribonuclease H-like superfamily/Ribonuclease H"/>
    <property type="match status" value="1"/>
</dbReference>
<dbReference type="InterPro" id="IPR050951">
    <property type="entry name" value="Retrovirus_Pol_polyprotein"/>
</dbReference>
<dbReference type="PANTHER" id="PTHR37984:SF5">
    <property type="entry name" value="PROTEIN NYNRIN-LIKE"/>
    <property type="match status" value="1"/>
</dbReference>
<protein>
    <submittedName>
        <fullName evidence="3">KRAB-A domain-containing protein 2-like</fullName>
    </submittedName>
</protein>
<dbReference type="InParanoid" id="A0A6J2Y0R8"/>
<keyword evidence="2" id="KW-1185">Reference proteome</keyword>
<sequence length="137" mass="15850">MSGRLNQYKFILVYQDHLTKFVPLRPLKSKRAEEVAYVLLDIFTIFGAPSILQSDNGREFANHTITELCSMWPELKMVRGKPRHSQSQGSLERANQDVENMLCSWLEDNNTKKWSEGLRFVQLMKNRAHHSGINCSP</sequence>
<dbReference type="GO" id="GO:0003676">
    <property type="term" value="F:nucleic acid binding"/>
    <property type="evidence" value="ECO:0007669"/>
    <property type="project" value="InterPro"/>
</dbReference>
<dbReference type="InterPro" id="IPR001584">
    <property type="entry name" value="Integrase_cat-core"/>
</dbReference>
<dbReference type="InterPro" id="IPR036397">
    <property type="entry name" value="RNaseH_sf"/>
</dbReference>
<dbReference type="GO" id="GO:0015074">
    <property type="term" value="P:DNA integration"/>
    <property type="evidence" value="ECO:0007669"/>
    <property type="project" value="InterPro"/>
</dbReference>
<evidence type="ECO:0000313" key="3">
    <source>
        <dbReference type="RefSeq" id="XP_030757338.1"/>
    </source>
</evidence>
<evidence type="ECO:0000259" key="1">
    <source>
        <dbReference type="PROSITE" id="PS50994"/>
    </source>
</evidence>
<evidence type="ECO:0000313" key="2">
    <source>
        <dbReference type="Proteomes" id="UP000504635"/>
    </source>
</evidence>
<feature type="domain" description="Integrase catalytic" evidence="1">
    <location>
        <begin position="1"/>
        <end position="137"/>
    </location>
</feature>
<reference evidence="3" key="1">
    <citation type="submission" date="2025-08" db="UniProtKB">
        <authorList>
            <consortium name="RefSeq"/>
        </authorList>
    </citation>
    <scope>IDENTIFICATION</scope>
    <source>
        <tissue evidence="3">Gonads</tissue>
    </source>
</reference>
<gene>
    <name evidence="3" type="primary">LOC115883169</name>
</gene>
<organism evidence="2 3">
    <name type="scientific">Sitophilus oryzae</name>
    <name type="common">Rice weevil</name>
    <name type="synonym">Curculio oryzae</name>
    <dbReference type="NCBI Taxonomy" id="7048"/>
    <lineage>
        <taxon>Eukaryota</taxon>
        <taxon>Metazoa</taxon>
        <taxon>Ecdysozoa</taxon>
        <taxon>Arthropoda</taxon>
        <taxon>Hexapoda</taxon>
        <taxon>Insecta</taxon>
        <taxon>Pterygota</taxon>
        <taxon>Neoptera</taxon>
        <taxon>Endopterygota</taxon>
        <taxon>Coleoptera</taxon>
        <taxon>Polyphaga</taxon>
        <taxon>Cucujiformia</taxon>
        <taxon>Curculionidae</taxon>
        <taxon>Dryophthorinae</taxon>
        <taxon>Sitophilus</taxon>
    </lineage>
</organism>
<accession>A0A6J2Y0R8</accession>
<dbReference type="PANTHER" id="PTHR37984">
    <property type="entry name" value="PROTEIN CBG26694"/>
    <property type="match status" value="1"/>
</dbReference>
<dbReference type="OrthoDB" id="6818577at2759"/>
<dbReference type="KEGG" id="soy:115883169"/>
<proteinExistence type="predicted"/>
<name>A0A6J2Y0R8_SITOR</name>
<dbReference type="SUPFAM" id="SSF53098">
    <property type="entry name" value="Ribonuclease H-like"/>
    <property type="match status" value="1"/>
</dbReference>